<dbReference type="InterPro" id="IPR011856">
    <property type="entry name" value="tRNA_endonuc-like_dom_sf"/>
</dbReference>
<comment type="caution">
    <text evidence="3">The sequence shown here is derived from an EMBL/GenBank/DDBJ whole genome shotgun (WGS) entry which is preliminary data.</text>
</comment>
<proteinExistence type="inferred from homology"/>
<dbReference type="GO" id="GO:0003676">
    <property type="term" value="F:nucleic acid binding"/>
    <property type="evidence" value="ECO:0007669"/>
    <property type="project" value="InterPro"/>
</dbReference>
<accession>A0A2D3W6C8</accession>
<dbReference type="PANTHER" id="PTHR34039">
    <property type="entry name" value="UPF0102 PROTEIN YRAN"/>
    <property type="match status" value="1"/>
</dbReference>
<sequence length="108" mass="12670">MGLEQGKEAEEKASLYLQSLGYRILERNFHSKFGELDIVALKGDILHFCEVKFSHHYDPLPRITPSKMQKIIKTVQYYFMRHPSSYDYEIDAILVTPETIEIIKNISY</sequence>
<dbReference type="NCBIfam" id="NF009152">
    <property type="entry name" value="PRK12497.2-4"/>
    <property type="match status" value="1"/>
</dbReference>
<dbReference type="Gene3D" id="3.40.1350.10">
    <property type="match status" value="1"/>
</dbReference>
<dbReference type="InterPro" id="IPR011335">
    <property type="entry name" value="Restrct_endonuc-II-like"/>
</dbReference>
<protein>
    <recommendedName>
        <fullName evidence="2">UPF0102 protein CFH80_02440</fullName>
    </recommendedName>
</protein>
<organism evidence="3 4">
    <name type="scientific">Sulfurospirillum cavolei</name>
    <dbReference type="NCBI Taxonomy" id="366522"/>
    <lineage>
        <taxon>Bacteria</taxon>
        <taxon>Pseudomonadati</taxon>
        <taxon>Campylobacterota</taxon>
        <taxon>Epsilonproteobacteria</taxon>
        <taxon>Campylobacterales</taxon>
        <taxon>Sulfurospirillaceae</taxon>
        <taxon>Sulfurospirillum</taxon>
    </lineage>
</organism>
<gene>
    <name evidence="3" type="ORF">CFH80_02440</name>
</gene>
<comment type="similarity">
    <text evidence="1 2">Belongs to the UPF0102 family.</text>
</comment>
<evidence type="ECO:0000313" key="3">
    <source>
        <dbReference type="EMBL" id="DAB36902.1"/>
    </source>
</evidence>
<dbReference type="EMBL" id="DLUG01000068">
    <property type="protein sequence ID" value="DAB36902.1"/>
    <property type="molecule type" value="Genomic_DNA"/>
</dbReference>
<dbReference type="SUPFAM" id="SSF52980">
    <property type="entry name" value="Restriction endonuclease-like"/>
    <property type="match status" value="1"/>
</dbReference>
<dbReference type="Proteomes" id="UP000231638">
    <property type="component" value="Unassembled WGS sequence"/>
</dbReference>
<dbReference type="InterPro" id="IPR003509">
    <property type="entry name" value="UPF0102_YraN-like"/>
</dbReference>
<dbReference type="STRING" id="366522.GCA_001548055_02592"/>
<evidence type="ECO:0000256" key="1">
    <source>
        <dbReference type="ARBA" id="ARBA00006738"/>
    </source>
</evidence>
<dbReference type="AlphaFoldDB" id="A0A2D3W6C8"/>
<name>A0A2D3W6C8_9BACT</name>
<evidence type="ECO:0000256" key="2">
    <source>
        <dbReference type="HAMAP-Rule" id="MF_00048"/>
    </source>
</evidence>
<dbReference type="PANTHER" id="PTHR34039:SF1">
    <property type="entry name" value="UPF0102 PROTEIN YRAN"/>
    <property type="match status" value="1"/>
</dbReference>
<evidence type="ECO:0000313" key="4">
    <source>
        <dbReference type="Proteomes" id="UP000231638"/>
    </source>
</evidence>
<dbReference type="Pfam" id="PF02021">
    <property type="entry name" value="UPF0102"/>
    <property type="match status" value="1"/>
</dbReference>
<reference evidence="3 4" key="1">
    <citation type="journal article" date="2017" name="Front. Microbiol.">
        <title>Comparative Genomic Analysis of the Class Epsilonproteobacteria and Proposed Reclassification to Epsilonbacteraeota (phyl. nov.).</title>
        <authorList>
            <person name="Waite D.W."/>
            <person name="Vanwonterghem I."/>
            <person name="Rinke C."/>
            <person name="Parks D.H."/>
            <person name="Zhang Y."/>
            <person name="Takai K."/>
            <person name="Sievert S.M."/>
            <person name="Simon J."/>
            <person name="Campbell B.J."/>
            <person name="Hanson T.E."/>
            <person name="Woyke T."/>
            <person name="Klotz M.G."/>
            <person name="Hugenholtz P."/>
        </authorList>
    </citation>
    <scope>NUCLEOTIDE SEQUENCE [LARGE SCALE GENOMIC DNA]</scope>
    <source>
        <strain evidence="3">UBA11420</strain>
    </source>
</reference>
<dbReference type="HAMAP" id="MF_00048">
    <property type="entry name" value="UPF0102"/>
    <property type="match status" value="1"/>
</dbReference>